<dbReference type="EMBL" id="OU900096">
    <property type="protein sequence ID" value="CAG9860648.1"/>
    <property type="molecule type" value="Genomic_DNA"/>
</dbReference>
<keyword evidence="1" id="KW-1133">Transmembrane helix</keyword>
<organism evidence="2 3">
    <name type="scientific">Phyllotreta striolata</name>
    <name type="common">Striped flea beetle</name>
    <name type="synonym">Crioceris striolata</name>
    <dbReference type="NCBI Taxonomy" id="444603"/>
    <lineage>
        <taxon>Eukaryota</taxon>
        <taxon>Metazoa</taxon>
        <taxon>Ecdysozoa</taxon>
        <taxon>Arthropoda</taxon>
        <taxon>Hexapoda</taxon>
        <taxon>Insecta</taxon>
        <taxon>Pterygota</taxon>
        <taxon>Neoptera</taxon>
        <taxon>Endopterygota</taxon>
        <taxon>Coleoptera</taxon>
        <taxon>Polyphaga</taxon>
        <taxon>Cucujiformia</taxon>
        <taxon>Chrysomeloidea</taxon>
        <taxon>Chrysomelidae</taxon>
        <taxon>Galerucinae</taxon>
        <taxon>Alticini</taxon>
        <taxon>Phyllotreta</taxon>
    </lineage>
</organism>
<feature type="transmembrane region" description="Helical" evidence="1">
    <location>
        <begin position="86"/>
        <end position="106"/>
    </location>
</feature>
<protein>
    <submittedName>
        <fullName evidence="2">Uncharacterized protein</fullName>
    </submittedName>
</protein>
<evidence type="ECO:0000256" key="1">
    <source>
        <dbReference type="SAM" id="Phobius"/>
    </source>
</evidence>
<gene>
    <name evidence="2" type="ORF">PHYEVI_LOCUS6997</name>
</gene>
<keyword evidence="3" id="KW-1185">Reference proteome</keyword>
<evidence type="ECO:0000313" key="2">
    <source>
        <dbReference type="EMBL" id="CAG9860648.1"/>
    </source>
</evidence>
<accession>A0A9N9XQP1</accession>
<reference evidence="2" key="1">
    <citation type="submission" date="2022-01" db="EMBL/GenBank/DDBJ databases">
        <authorList>
            <person name="King R."/>
        </authorList>
    </citation>
    <scope>NUCLEOTIDE SEQUENCE</scope>
</reference>
<feature type="transmembrane region" description="Helical" evidence="1">
    <location>
        <begin position="6"/>
        <end position="27"/>
    </location>
</feature>
<keyword evidence="1" id="KW-0472">Membrane</keyword>
<evidence type="ECO:0000313" key="3">
    <source>
        <dbReference type="Proteomes" id="UP001153712"/>
    </source>
</evidence>
<dbReference type="InterPro" id="IPR012464">
    <property type="entry name" value="DUF1676"/>
</dbReference>
<proteinExistence type="predicted"/>
<name>A0A9N9XQP1_PHYSR</name>
<dbReference type="Proteomes" id="UP001153712">
    <property type="component" value="Chromosome 3"/>
</dbReference>
<sequence length="169" mass="18424">MPIRKQALVFVFLLLLFVVAASGFNLFNFGASVEKDAIFNRTSSDQGPIGETRKKKKGKFVVNFLIALFIIKSVLVPIALKVMAVLSSVSVVLSVMSLIVSSLAGYSKVAWQHAAPNIKFIQAADPWSKDESILNSGNGGLDYLGDTNDIGYGYDIGTGSLQHYHYYNK</sequence>
<dbReference type="AlphaFoldDB" id="A0A9N9XQP1"/>
<feature type="transmembrane region" description="Helical" evidence="1">
    <location>
        <begin position="60"/>
        <end position="80"/>
    </location>
</feature>
<dbReference type="Pfam" id="PF07898">
    <property type="entry name" value="DUF1676"/>
    <property type="match status" value="1"/>
</dbReference>
<keyword evidence="1" id="KW-0812">Transmembrane</keyword>
<dbReference type="OrthoDB" id="6627826at2759"/>